<feature type="transmembrane region" description="Helical" evidence="8">
    <location>
        <begin position="219"/>
        <end position="243"/>
    </location>
</feature>
<organism evidence="9 10">
    <name type="scientific">Haloplasma contractile SSD-17B</name>
    <dbReference type="NCBI Taxonomy" id="1033810"/>
    <lineage>
        <taxon>Bacteria</taxon>
        <taxon>Bacillati</taxon>
        <taxon>Mycoplasmatota</taxon>
        <taxon>Mollicutes</taxon>
        <taxon>Haloplasmatales</taxon>
        <taxon>Haloplasmataceae</taxon>
        <taxon>Haloplasma</taxon>
    </lineage>
</organism>
<evidence type="ECO:0000256" key="2">
    <source>
        <dbReference type="ARBA" id="ARBA00007998"/>
    </source>
</evidence>
<dbReference type="InParanoid" id="U2DSU8"/>
<feature type="transmembrane region" description="Helical" evidence="8">
    <location>
        <begin position="12"/>
        <end position="30"/>
    </location>
</feature>
<comment type="subcellular location">
    <subcellularLocation>
        <location evidence="1">Membrane</location>
        <topology evidence="1">Multi-pass membrane protein</topology>
    </subcellularLocation>
</comment>
<keyword evidence="10" id="KW-1185">Reference proteome</keyword>
<feature type="transmembrane region" description="Helical" evidence="8">
    <location>
        <begin position="185"/>
        <end position="207"/>
    </location>
</feature>
<keyword evidence="7 8" id="KW-0472">Membrane</keyword>
<dbReference type="GO" id="GO:0016020">
    <property type="term" value="C:membrane"/>
    <property type="evidence" value="ECO:0007669"/>
    <property type="project" value="UniProtKB-SubCell"/>
</dbReference>
<reference evidence="9 10" key="2">
    <citation type="journal article" date="2013" name="PLoS ONE">
        <title>INDIGO - INtegrated Data Warehouse of MIcrobial GenOmes with Examples from the Red Sea Extremophiles.</title>
        <authorList>
            <person name="Alam I."/>
            <person name="Antunes A."/>
            <person name="Kamau A.A."/>
            <person name="Ba Alawi W."/>
            <person name="Kalkatawi M."/>
            <person name="Stingl U."/>
            <person name="Bajic V.B."/>
        </authorList>
    </citation>
    <scope>NUCLEOTIDE SEQUENCE [LARGE SCALE GENOMIC DNA]</scope>
    <source>
        <strain evidence="9 10">SSD-17B</strain>
    </source>
</reference>
<feature type="transmembrane region" description="Helical" evidence="8">
    <location>
        <begin position="146"/>
        <end position="165"/>
    </location>
</feature>
<evidence type="ECO:0000256" key="7">
    <source>
        <dbReference type="ARBA" id="ARBA00023136"/>
    </source>
</evidence>
<dbReference type="RefSeq" id="WP_008827126.1">
    <property type="nucleotide sequence ID" value="NZ_AFNU02000010.1"/>
</dbReference>
<evidence type="ECO:0000256" key="5">
    <source>
        <dbReference type="ARBA" id="ARBA00022692"/>
    </source>
</evidence>
<evidence type="ECO:0000256" key="6">
    <source>
        <dbReference type="ARBA" id="ARBA00022989"/>
    </source>
</evidence>
<sequence>MEKTNITPFQLFCMMVIAGLGSSSVLGVGMGAKQDAWITSILGMIGGLLLFLIYYYIFKQYPNHNFCKVMEKLFGKLIGKLISLIYIGHFILIATLVERDIGEMLKLYVLPETPIYLSQLIGLVVVGYAVYLGIEVMGRFNELSFYLAVGLFVLFVLLTIGSGIIKIDNLFPILEQGWKPILKTTFPLTLAFPYSELFVFIMIFPNVNKKSKIASRGILAYVFVGFVLTIINVVNIFVLGPYLSEKALFPTLLTTRLIAIGELVQRLDALAVILLMVCGGVKVAVYLYAICIGIDAVFETKSYRRYIIPGIIAINFLTFIIAKNQSRHIDFGLNIVPTYFNLPIEIIFPILIACYIFVRKRLNII</sequence>
<evidence type="ECO:0000313" key="9">
    <source>
        <dbReference type="EMBL" id="ERJ11567.1"/>
    </source>
</evidence>
<evidence type="ECO:0000313" key="10">
    <source>
        <dbReference type="Proteomes" id="UP000005707"/>
    </source>
</evidence>
<feature type="transmembrane region" description="Helical" evidence="8">
    <location>
        <begin position="269"/>
        <end position="294"/>
    </location>
</feature>
<evidence type="ECO:0000256" key="8">
    <source>
        <dbReference type="SAM" id="Phobius"/>
    </source>
</evidence>
<comment type="similarity">
    <text evidence="2">Belongs to the amino acid-polyamine-organocation (APC) superfamily. Spore germination protein (SGP) (TC 2.A.3.9) family.</text>
</comment>
<dbReference type="FunCoup" id="U2DSU8">
    <property type="interactions" value="10"/>
</dbReference>
<accession>U2DSU8</accession>
<dbReference type="PANTHER" id="PTHR34975:SF2">
    <property type="entry name" value="SPORE GERMINATION PROTEIN A2"/>
    <property type="match status" value="1"/>
</dbReference>
<dbReference type="NCBIfam" id="TIGR00912">
    <property type="entry name" value="2A0309"/>
    <property type="match status" value="1"/>
</dbReference>
<proteinExistence type="inferred from homology"/>
<feature type="transmembrane region" description="Helical" evidence="8">
    <location>
        <begin position="116"/>
        <end position="134"/>
    </location>
</feature>
<keyword evidence="5 8" id="KW-0812">Transmembrane</keyword>
<feature type="transmembrane region" description="Helical" evidence="8">
    <location>
        <begin position="306"/>
        <end position="322"/>
    </location>
</feature>
<name>U2DSU8_9MOLU</name>
<dbReference type="PANTHER" id="PTHR34975">
    <property type="entry name" value="SPORE GERMINATION PROTEIN A2"/>
    <property type="match status" value="1"/>
</dbReference>
<dbReference type="InterPro" id="IPR004761">
    <property type="entry name" value="Spore_GerAB"/>
</dbReference>
<reference evidence="9 10" key="1">
    <citation type="journal article" date="2011" name="J. Bacteriol.">
        <title>Genome sequence of Haloplasma contractile, an unusual contractile bacterium from a deep-sea anoxic brine lake.</title>
        <authorList>
            <person name="Antunes A."/>
            <person name="Alam I."/>
            <person name="El Dorry H."/>
            <person name="Siam R."/>
            <person name="Robertson A."/>
            <person name="Bajic V.B."/>
            <person name="Stingl U."/>
        </authorList>
    </citation>
    <scope>NUCLEOTIDE SEQUENCE [LARGE SCALE GENOMIC DNA]</scope>
    <source>
        <strain evidence="9 10">SSD-17B</strain>
    </source>
</reference>
<dbReference type="OrthoDB" id="1891864at2"/>
<evidence type="ECO:0000256" key="1">
    <source>
        <dbReference type="ARBA" id="ARBA00004141"/>
    </source>
</evidence>
<keyword evidence="6 8" id="KW-1133">Transmembrane helix</keyword>
<keyword evidence="4" id="KW-0309">Germination</keyword>
<dbReference type="Pfam" id="PF03845">
    <property type="entry name" value="Spore_permease"/>
    <property type="match status" value="1"/>
</dbReference>
<comment type="caution">
    <text evidence="9">The sequence shown here is derived from an EMBL/GenBank/DDBJ whole genome shotgun (WGS) entry which is preliminary data.</text>
</comment>
<dbReference type="EMBL" id="AFNU02000010">
    <property type="protein sequence ID" value="ERJ11567.1"/>
    <property type="molecule type" value="Genomic_DNA"/>
</dbReference>
<gene>
    <name evidence="9" type="ORF">HLPCO_002479</name>
</gene>
<feature type="transmembrane region" description="Helical" evidence="8">
    <location>
        <begin position="36"/>
        <end position="57"/>
    </location>
</feature>
<dbReference type="Proteomes" id="UP000005707">
    <property type="component" value="Unassembled WGS sequence"/>
</dbReference>
<protein>
    <submittedName>
        <fullName evidence="9">Spore germination protein KB</fullName>
    </submittedName>
</protein>
<dbReference type="GO" id="GO:0009847">
    <property type="term" value="P:spore germination"/>
    <property type="evidence" value="ECO:0007669"/>
    <property type="project" value="InterPro"/>
</dbReference>
<evidence type="ECO:0000256" key="4">
    <source>
        <dbReference type="ARBA" id="ARBA00022544"/>
    </source>
</evidence>
<dbReference type="STRING" id="1033810.HLPCO_002479"/>
<keyword evidence="3" id="KW-0813">Transport</keyword>
<dbReference type="eggNOG" id="COG0531">
    <property type="taxonomic scope" value="Bacteria"/>
</dbReference>
<dbReference type="AlphaFoldDB" id="U2DSU8"/>
<feature type="transmembrane region" description="Helical" evidence="8">
    <location>
        <begin position="77"/>
        <end position="96"/>
    </location>
</feature>
<evidence type="ECO:0000256" key="3">
    <source>
        <dbReference type="ARBA" id="ARBA00022448"/>
    </source>
</evidence>
<feature type="transmembrane region" description="Helical" evidence="8">
    <location>
        <begin position="342"/>
        <end position="358"/>
    </location>
</feature>